<name>A0ABP7KSY7_9MICO</name>
<dbReference type="InterPro" id="IPR002397">
    <property type="entry name" value="Cyt_P450_B"/>
</dbReference>
<accession>A0ABP7KSY7</accession>
<keyword evidence="2" id="KW-0349">Heme</keyword>
<dbReference type="EMBL" id="BAABCN010000008">
    <property type="protein sequence ID" value="GAA3884470.1"/>
    <property type="molecule type" value="Genomic_DNA"/>
</dbReference>
<dbReference type="InterPro" id="IPR001128">
    <property type="entry name" value="Cyt_P450"/>
</dbReference>
<keyword evidence="2" id="KW-0560">Oxidoreductase</keyword>
<dbReference type="PANTHER" id="PTHR46696:SF6">
    <property type="entry name" value="P450, PUTATIVE (EUROFUNG)-RELATED"/>
    <property type="match status" value="1"/>
</dbReference>
<keyword evidence="4" id="KW-1185">Reference proteome</keyword>
<protein>
    <submittedName>
        <fullName evidence="3">Cytochrome P450</fullName>
    </submittedName>
</protein>
<dbReference type="Pfam" id="PF00067">
    <property type="entry name" value="p450"/>
    <property type="match status" value="1"/>
</dbReference>
<comment type="similarity">
    <text evidence="1 2">Belongs to the cytochrome P450 family.</text>
</comment>
<keyword evidence="2" id="KW-0408">Iron</keyword>
<proteinExistence type="inferred from homology"/>
<dbReference type="PANTHER" id="PTHR46696">
    <property type="entry name" value="P450, PUTATIVE (EUROFUNG)-RELATED"/>
    <property type="match status" value="1"/>
</dbReference>
<keyword evidence="2" id="KW-0479">Metal-binding</keyword>
<dbReference type="Proteomes" id="UP001501803">
    <property type="component" value="Unassembled WGS sequence"/>
</dbReference>
<dbReference type="RefSeq" id="WP_345067854.1">
    <property type="nucleotide sequence ID" value="NZ_BAABCN010000008.1"/>
</dbReference>
<dbReference type="InterPro" id="IPR017972">
    <property type="entry name" value="Cyt_P450_CS"/>
</dbReference>
<dbReference type="Gene3D" id="1.10.630.10">
    <property type="entry name" value="Cytochrome P450"/>
    <property type="match status" value="1"/>
</dbReference>
<organism evidence="3 4">
    <name type="scientific">Leifsonia kafniensis</name>
    <dbReference type="NCBI Taxonomy" id="475957"/>
    <lineage>
        <taxon>Bacteria</taxon>
        <taxon>Bacillati</taxon>
        <taxon>Actinomycetota</taxon>
        <taxon>Actinomycetes</taxon>
        <taxon>Micrococcales</taxon>
        <taxon>Microbacteriaceae</taxon>
        <taxon>Leifsonia</taxon>
    </lineage>
</organism>
<keyword evidence="2" id="KW-0503">Monooxygenase</keyword>
<reference evidence="4" key="1">
    <citation type="journal article" date="2019" name="Int. J. Syst. Evol. Microbiol.">
        <title>The Global Catalogue of Microorganisms (GCM) 10K type strain sequencing project: providing services to taxonomists for standard genome sequencing and annotation.</title>
        <authorList>
            <consortium name="The Broad Institute Genomics Platform"/>
            <consortium name="The Broad Institute Genome Sequencing Center for Infectious Disease"/>
            <person name="Wu L."/>
            <person name="Ma J."/>
        </authorList>
    </citation>
    <scope>NUCLEOTIDE SEQUENCE [LARGE SCALE GENOMIC DNA]</scope>
    <source>
        <strain evidence="4">JCM 17021</strain>
    </source>
</reference>
<evidence type="ECO:0000313" key="3">
    <source>
        <dbReference type="EMBL" id="GAA3884470.1"/>
    </source>
</evidence>
<evidence type="ECO:0000256" key="1">
    <source>
        <dbReference type="ARBA" id="ARBA00010617"/>
    </source>
</evidence>
<dbReference type="PRINTS" id="PR00359">
    <property type="entry name" value="BP450"/>
</dbReference>
<evidence type="ECO:0000313" key="4">
    <source>
        <dbReference type="Proteomes" id="UP001501803"/>
    </source>
</evidence>
<sequence length="421" mass="46771">MTTSQDTLDRQPTVPSFDVMGDRFYEDPSQAFAEARALEPVFWHPQVNAWILTRRADIETVLADWTKFSAAGNAERIPVPERYQHVMPSSLIQCILIGSDPPGHTMARRVAQAGFVKPRIDALRPEIEARAGRILDGIAANGSADLMQEYCLELTTQTMLALFGLGPEFEDMIKHVRDDQFQILSSGHAPMEEGDSDLVWDRFIDAQLQLRELVRQRAANPGTDLISDMAAVKDKEGNMLLSVEQIALHVSELAAAGTDTTAQAMANAVIFLDQRPELVAEATTDPTLWDRVFDETIRRRNSTTFTSRTAVEETVIGGVTIPAGDMIFLGLSSANTDPEFHDRPFEFDIHREETGNHLSFGKGRHTCIGQPLARLQGATGLKALYERLSSLTVDPNLPLDFMKIVLLPVRRSLPVHWQVEG</sequence>
<evidence type="ECO:0000256" key="2">
    <source>
        <dbReference type="RuleBase" id="RU000461"/>
    </source>
</evidence>
<dbReference type="SUPFAM" id="SSF48264">
    <property type="entry name" value="Cytochrome P450"/>
    <property type="match status" value="1"/>
</dbReference>
<dbReference type="InterPro" id="IPR036396">
    <property type="entry name" value="Cyt_P450_sf"/>
</dbReference>
<gene>
    <name evidence="3" type="ORF">GCM10022381_28320</name>
</gene>
<comment type="caution">
    <text evidence="3">The sequence shown here is derived from an EMBL/GenBank/DDBJ whole genome shotgun (WGS) entry which is preliminary data.</text>
</comment>
<dbReference type="PROSITE" id="PS00086">
    <property type="entry name" value="CYTOCHROME_P450"/>
    <property type="match status" value="1"/>
</dbReference>